<dbReference type="Proteomes" id="UP000199310">
    <property type="component" value="Unassembled WGS sequence"/>
</dbReference>
<dbReference type="OrthoDB" id="5186830at2"/>
<organism evidence="2 3">
    <name type="scientific">Chitinophaga arvensicola</name>
    <dbReference type="NCBI Taxonomy" id="29529"/>
    <lineage>
        <taxon>Bacteria</taxon>
        <taxon>Pseudomonadati</taxon>
        <taxon>Bacteroidota</taxon>
        <taxon>Chitinophagia</taxon>
        <taxon>Chitinophagales</taxon>
        <taxon>Chitinophagaceae</taxon>
        <taxon>Chitinophaga</taxon>
    </lineage>
</organism>
<dbReference type="RefSeq" id="WP_089899010.1">
    <property type="nucleotide sequence ID" value="NZ_FOJG01000002.1"/>
</dbReference>
<proteinExistence type="predicted"/>
<keyword evidence="3" id="KW-1185">Reference proteome</keyword>
<gene>
    <name evidence="2" type="ORF">SAMN04488122_4894</name>
</gene>
<sequence length="114" mass="12690">MPHLHLIVIKTSQPDLLSGFYTSLGFQFHYHRHGNGPFHYASVGEGPLLEIYPLPKNVTVADHTTRLGFTVANVDDILQKLPEATIISAPELTEWGYSAIIQDPDGRKIELLQA</sequence>
<evidence type="ECO:0000313" key="2">
    <source>
        <dbReference type="EMBL" id="SEW52516.1"/>
    </source>
</evidence>
<dbReference type="Pfam" id="PF00903">
    <property type="entry name" value="Glyoxalase"/>
    <property type="match status" value="1"/>
</dbReference>
<dbReference type="InterPro" id="IPR037523">
    <property type="entry name" value="VOC_core"/>
</dbReference>
<accession>A0A1I0S8V8</accession>
<dbReference type="InterPro" id="IPR029068">
    <property type="entry name" value="Glyas_Bleomycin-R_OHBP_Dase"/>
</dbReference>
<evidence type="ECO:0000313" key="3">
    <source>
        <dbReference type="Proteomes" id="UP000199310"/>
    </source>
</evidence>
<dbReference type="AlphaFoldDB" id="A0A1I0S8V8"/>
<feature type="domain" description="VOC" evidence="1">
    <location>
        <begin position="3"/>
        <end position="114"/>
    </location>
</feature>
<reference evidence="3" key="1">
    <citation type="submission" date="2016-10" db="EMBL/GenBank/DDBJ databases">
        <authorList>
            <person name="Varghese N."/>
            <person name="Submissions S."/>
        </authorList>
    </citation>
    <scope>NUCLEOTIDE SEQUENCE [LARGE SCALE GENOMIC DNA]</scope>
    <source>
        <strain evidence="3">DSM 3695</strain>
    </source>
</reference>
<dbReference type="InterPro" id="IPR004360">
    <property type="entry name" value="Glyas_Fos-R_dOase_dom"/>
</dbReference>
<dbReference type="SUPFAM" id="SSF54593">
    <property type="entry name" value="Glyoxalase/Bleomycin resistance protein/Dihydroxybiphenyl dioxygenase"/>
    <property type="match status" value="1"/>
</dbReference>
<dbReference type="Gene3D" id="3.10.180.10">
    <property type="entry name" value="2,3-Dihydroxybiphenyl 1,2-Dioxygenase, domain 1"/>
    <property type="match status" value="1"/>
</dbReference>
<protein>
    <recommendedName>
        <fullName evidence="1">VOC domain-containing protein</fullName>
    </recommendedName>
</protein>
<dbReference type="PROSITE" id="PS51819">
    <property type="entry name" value="VOC"/>
    <property type="match status" value="1"/>
</dbReference>
<dbReference type="STRING" id="29529.SAMN04488122_4894"/>
<name>A0A1I0S8V8_9BACT</name>
<dbReference type="EMBL" id="FOJG01000002">
    <property type="protein sequence ID" value="SEW52516.1"/>
    <property type="molecule type" value="Genomic_DNA"/>
</dbReference>
<evidence type="ECO:0000259" key="1">
    <source>
        <dbReference type="PROSITE" id="PS51819"/>
    </source>
</evidence>
<dbReference type="CDD" id="cd06587">
    <property type="entry name" value="VOC"/>
    <property type="match status" value="1"/>
</dbReference>